<name>A0A4R8DVJ5_9BACT</name>
<dbReference type="RefSeq" id="WP_133994583.1">
    <property type="nucleotide sequence ID" value="NZ_SODV01000001.1"/>
</dbReference>
<reference evidence="3 4" key="1">
    <citation type="submission" date="2019-03" db="EMBL/GenBank/DDBJ databases">
        <title>Genomic Encyclopedia of Type Strains, Phase IV (KMG-IV): sequencing the most valuable type-strain genomes for metagenomic binning, comparative biology and taxonomic classification.</title>
        <authorList>
            <person name="Goeker M."/>
        </authorList>
    </citation>
    <scope>NUCLEOTIDE SEQUENCE [LARGE SCALE GENOMIC DNA]</scope>
    <source>
        <strain evidence="3 4">DSM 100059</strain>
    </source>
</reference>
<dbReference type="Proteomes" id="UP000294498">
    <property type="component" value="Unassembled WGS sequence"/>
</dbReference>
<dbReference type="InterPro" id="IPR026444">
    <property type="entry name" value="Secre_tail"/>
</dbReference>
<dbReference type="InterPro" id="IPR025667">
    <property type="entry name" value="SprB_repeat"/>
</dbReference>
<gene>
    <name evidence="3" type="ORF">EDB95_2995</name>
</gene>
<comment type="caution">
    <text evidence="3">The sequence shown here is derived from an EMBL/GenBank/DDBJ whole genome shotgun (WGS) entry which is preliminary data.</text>
</comment>
<protein>
    <submittedName>
        <fullName evidence="3">Putative secreted protein (Por secretion system target)</fullName>
    </submittedName>
</protein>
<dbReference type="AlphaFoldDB" id="A0A4R8DVJ5"/>
<feature type="signal peptide" evidence="1">
    <location>
        <begin position="1"/>
        <end position="24"/>
    </location>
</feature>
<dbReference type="Gene3D" id="2.60.40.740">
    <property type="match status" value="1"/>
</dbReference>
<accession>A0A4R8DVJ5</accession>
<dbReference type="OrthoDB" id="9760282at2"/>
<dbReference type="NCBIfam" id="TIGR04183">
    <property type="entry name" value="Por_Secre_tail"/>
    <property type="match status" value="1"/>
</dbReference>
<dbReference type="EMBL" id="SODV01000001">
    <property type="protein sequence ID" value="TDX01948.1"/>
    <property type="molecule type" value="Genomic_DNA"/>
</dbReference>
<evidence type="ECO:0000313" key="4">
    <source>
        <dbReference type="Proteomes" id="UP000294498"/>
    </source>
</evidence>
<keyword evidence="4" id="KW-1185">Reference proteome</keyword>
<evidence type="ECO:0000259" key="2">
    <source>
        <dbReference type="Pfam" id="PF18962"/>
    </source>
</evidence>
<dbReference type="Pfam" id="PF13573">
    <property type="entry name" value="SprB"/>
    <property type="match status" value="2"/>
</dbReference>
<feature type="chain" id="PRO_5020309212" evidence="1">
    <location>
        <begin position="25"/>
        <end position="510"/>
    </location>
</feature>
<dbReference type="Pfam" id="PF18962">
    <property type="entry name" value="Por_Secre_tail"/>
    <property type="match status" value="1"/>
</dbReference>
<feature type="domain" description="Secretion system C-terminal sorting" evidence="2">
    <location>
        <begin position="433"/>
        <end position="501"/>
    </location>
</feature>
<proteinExistence type="predicted"/>
<keyword evidence="1" id="KW-0732">Signal</keyword>
<sequence length="510" mass="53010">MRRKLPLVLVALSAFLLFSFSAYSQSCSLVTHNPFTNFNGTPSPPSPASLWLNIHTKLDNTDLVNNGDYLQFTGGAISLTGVVSTPTVSGVSIPTGTIVADNTVAKPVTSYDMTTNSWTTRVPPGYSTSDIFISGAIINSATGFSVSAGKSSEVTGFFISNRPSFKQSWFYGLATYRPAFGYVDIGNPGQVASVGGGVQAGTPIPEKPDLVAGGSGGGGSNFTGSNSSTDNFMTCQKAGCQLRGTVQGTEVTCNGGTNGTITVTLTGGTPSYTFTTNTGSVFFSTANPDNTFSNFAAGVYPFTVTDGAGCKVSLSVTITQPPALSVLATVVNGDFNNTCDGQVTVTVSGGTPPYIYSWSDGVTTSSGSRNNLCGPPLGSGTPVKYTVVVTDANGCPASASFVIDVSSVQPSAVSTLSYMSKTSSLEGTFFAKVYPNPASGYVNVQLNATESADARINLIDMNGRIVQSFIWSLDRGMNSKMLPLSKLPHGVYRLQINTGKDVKNLSILLN</sequence>
<evidence type="ECO:0000313" key="3">
    <source>
        <dbReference type="EMBL" id="TDX01948.1"/>
    </source>
</evidence>
<evidence type="ECO:0000256" key="1">
    <source>
        <dbReference type="SAM" id="SignalP"/>
    </source>
</evidence>
<organism evidence="3 4">
    <name type="scientific">Dinghuibacter silviterrae</name>
    <dbReference type="NCBI Taxonomy" id="1539049"/>
    <lineage>
        <taxon>Bacteria</taxon>
        <taxon>Pseudomonadati</taxon>
        <taxon>Bacteroidota</taxon>
        <taxon>Chitinophagia</taxon>
        <taxon>Chitinophagales</taxon>
        <taxon>Chitinophagaceae</taxon>
        <taxon>Dinghuibacter</taxon>
    </lineage>
</organism>